<feature type="compositionally biased region" description="Low complexity" evidence="1">
    <location>
        <begin position="572"/>
        <end position="585"/>
    </location>
</feature>
<keyword evidence="3" id="KW-1185">Reference proteome</keyword>
<feature type="region of interest" description="Disordered" evidence="1">
    <location>
        <begin position="433"/>
        <end position="468"/>
    </location>
</feature>
<protein>
    <recommendedName>
        <fullName evidence="4">CCHC-type domain-containing protein</fullName>
    </recommendedName>
</protein>
<feature type="region of interest" description="Disordered" evidence="1">
    <location>
        <begin position="572"/>
        <end position="591"/>
    </location>
</feature>
<feature type="region of interest" description="Disordered" evidence="1">
    <location>
        <begin position="543"/>
        <end position="564"/>
    </location>
</feature>
<dbReference type="Proteomes" id="UP001231189">
    <property type="component" value="Unassembled WGS sequence"/>
</dbReference>
<organism evidence="2 3">
    <name type="scientific">Lolium multiflorum</name>
    <name type="common">Italian ryegrass</name>
    <name type="synonym">Lolium perenne subsp. multiflorum</name>
    <dbReference type="NCBI Taxonomy" id="4521"/>
    <lineage>
        <taxon>Eukaryota</taxon>
        <taxon>Viridiplantae</taxon>
        <taxon>Streptophyta</taxon>
        <taxon>Embryophyta</taxon>
        <taxon>Tracheophyta</taxon>
        <taxon>Spermatophyta</taxon>
        <taxon>Magnoliopsida</taxon>
        <taxon>Liliopsida</taxon>
        <taxon>Poales</taxon>
        <taxon>Poaceae</taxon>
        <taxon>BOP clade</taxon>
        <taxon>Pooideae</taxon>
        <taxon>Poodae</taxon>
        <taxon>Poeae</taxon>
        <taxon>Poeae Chloroplast Group 2 (Poeae type)</taxon>
        <taxon>Loliodinae</taxon>
        <taxon>Loliinae</taxon>
        <taxon>Lolium</taxon>
    </lineage>
</organism>
<evidence type="ECO:0000313" key="2">
    <source>
        <dbReference type="EMBL" id="KAK1650080.1"/>
    </source>
</evidence>
<proteinExistence type="predicted"/>
<dbReference type="AlphaFoldDB" id="A0AAD8SDG5"/>
<dbReference type="EMBL" id="JAUUTY010000004">
    <property type="protein sequence ID" value="KAK1650080.1"/>
    <property type="molecule type" value="Genomic_DNA"/>
</dbReference>
<evidence type="ECO:0000256" key="1">
    <source>
        <dbReference type="SAM" id="MobiDB-lite"/>
    </source>
</evidence>
<comment type="caution">
    <text evidence="2">The sequence shown here is derived from an EMBL/GenBank/DDBJ whole genome shotgun (WGS) entry which is preliminary data.</text>
</comment>
<accession>A0AAD8SDG5</accession>
<feature type="compositionally biased region" description="Acidic residues" evidence="1">
    <location>
        <begin position="549"/>
        <end position="561"/>
    </location>
</feature>
<gene>
    <name evidence="2" type="ORF">QYE76_067885</name>
</gene>
<reference evidence="2" key="1">
    <citation type="submission" date="2023-07" db="EMBL/GenBank/DDBJ databases">
        <title>A chromosome-level genome assembly of Lolium multiflorum.</title>
        <authorList>
            <person name="Chen Y."/>
            <person name="Copetti D."/>
            <person name="Kolliker R."/>
            <person name="Studer B."/>
        </authorList>
    </citation>
    <scope>NUCLEOTIDE SEQUENCE</scope>
    <source>
        <strain evidence="2">02402/16</strain>
        <tissue evidence="2">Leaf</tissue>
    </source>
</reference>
<evidence type="ECO:0000313" key="3">
    <source>
        <dbReference type="Proteomes" id="UP001231189"/>
    </source>
</evidence>
<sequence>MHGTRAAADSPRREAFPAPSTRGPPIVLSRAPEETDYTGRTRNRIWSPGRSRGIPAAVAGAERAASMERQHAAGSRARRIWTHITALIAAQVSGGGLLAVLKNKLEVIPPFLERQRREGTGGGEVGARVYINYFLALEFIISGSFVEAMMPNTSASNELWRIIEEGFNPYNPKKLTRREAVDSQLNNTALHMIQTAVGTKELTRVRHFTTAKDAWDALAASCIGSESTRRNKYNALRNKAEGFMRLPDEDHEDMYGRLLTVADAFRIVGASHINDSWIKEKYIECMMPFEPIDVKTLVGRECYASLTSQQAVHEMQALKVLEQNSHDSRNRAIGMTKGSNLALVVNPVQEVIPQESYRASWSMTYPEDLEHHYHDHMAFHANTFWIDPSKAKEDNIKRNNSRGPSSSGPRARSCYNCNDKRHFIAECPYENRETHGGRLIPKDKSKDSKGKYSKPLNKKFYNKNKKGKRPSRIVLVANEEYSSDEIASTSDDDEEESSREVAAIVTTNIPSSSLFDSPNENPQRKNAYCFMARSTLDTSIVLSTQEEYTSGDEDVDDEEDATSNGLVALASLATNSSSTSESPNEVIHVEE</sequence>
<evidence type="ECO:0008006" key="4">
    <source>
        <dbReference type="Google" id="ProtNLM"/>
    </source>
</evidence>
<feature type="region of interest" description="Disordered" evidence="1">
    <location>
        <begin position="1"/>
        <end position="49"/>
    </location>
</feature>
<feature type="compositionally biased region" description="Basic and acidic residues" evidence="1">
    <location>
        <begin position="433"/>
        <end position="450"/>
    </location>
</feature>
<feature type="compositionally biased region" description="Basic residues" evidence="1">
    <location>
        <begin position="456"/>
        <end position="468"/>
    </location>
</feature>
<name>A0AAD8SDG5_LOLMU</name>